<reference evidence="1 2" key="1">
    <citation type="submission" date="2017-02" db="EMBL/GenBank/DDBJ databases">
        <authorList>
            <person name="Peterson S.W."/>
        </authorList>
    </citation>
    <scope>NUCLEOTIDE SEQUENCE [LARGE SCALE GENOMIC DNA]</scope>
    <source>
        <strain evidence="1 2">USBA 369</strain>
    </source>
</reference>
<accession>A0A1T4R5I6</accession>
<protein>
    <submittedName>
        <fullName evidence="1">Uncharacterized protein</fullName>
    </submittedName>
</protein>
<gene>
    <name evidence="1" type="ORF">SAMN05428963_10637</name>
</gene>
<name>A0A1T4R5I6_9HYPH</name>
<sequence>MAGEEYYLRRIEVWLSIMDSYLQCASQGRPPELEKLADSFSDPVVREWVLERSDPRRIRGAVNHVRACYRAGKLATALERIERFDAERQHVKDLLNRPDLVRGRTTVASAASGGKARSLMFEGTRSRIVNEMRTLVDKGKTVSSAGKIVFNKGLGTSGEANRTLWYRHLGRKL</sequence>
<dbReference type="Proteomes" id="UP000190135">
    <property type="component" value="Unassembled WGS sequence"/>
</dbReference>
<dbReference type="RefSeq" id="WP_131829898.1">
    <property type="nucleotide sequence ID" value="NZ_FUXL01000006.1"/>
</dbReference>
<organism evidence="1 2">
    <name type="scientific">Consotaella salsifontis</name>
    <dbReference type="NCBI Taxonomy" id="1365950"/>
    <lineage>
        <taxon>Bacteria</taxon>
        <taxon>Pseudomonadati</taxon>
        <taxon>Pseudomonadota</taxon>
        <taxon>Alphaproteobacteria</taxon>
        <taxon>Hyphomicrobiales</taxon>
        <taxon>Aurantimonadaceae</taxon>
        <taxon>Consotaella</taxon>
    </lineage>
</organism>
<dbReference type="EMBL" id="FUXL01000006">
    <property type="protein sequence ID" value="SKA11189.1"/>
    <property type="molecule type" value="Genomic_DNA"/>
</dbReference>
<evidence type="ECO:0000313" key="2">
    <source>
        <dbReference type="Proteomes" id="UP000190135"/>
    </source>
</evidence>
<dbReference type="AlphaFoldDB" id="A0A1T4R5I6"/>
<proteinExistence type="predicted"/>
<dbReference type="STRING" id="1365950.SAMN05428963_10637"/>
<keyword evidence="2" id="KW-1185">Reference proteome</keyword>
<evidence type="ECO:0000313" key="1">
    <source>
        <dbReference type="EMBL" id="SKA11189.1"/>
    </source>
</evidence>